<sequence length="114" mass="13226">MYLLNGNRTELVVHHVSNASCHCTCVSYLKLWCMVCRLVVLWSLLWFCTCSINDEVVESLLAGMSVDLNLRTFYRYFVLDAVHLSKELVILYKLHAVVSRTAELHVEYRISLSR</sequence>
<evidence type="ECO:0000313" key="1">
    <source>
        <dbReference type="EMBL" id="KFD61304.1"/>
    </source>
</evidence>
<protein>
    <submittedName>
        <fullName evidence="1">Uncharacterized protein</fullName>
    </submittedName>
</protein>
<accession>A0A085MVQ8</accession>
<dbReference type="EMBL" id="KL367627">
    <property type="protein sequence ID" value="KFD61304.1"/>
    <property type="molecule type" value="Genomic_DNA"/>
</dbReference>
<dbReference type="AlphaFoldDB" id="A0A085MVQ8"/>
<name>A0A085MVQ8_9BILA</name>
<organism evidence="1">
    <name type="scientific">Trichuris suis</name>
    <name type="common">pig whipworm</name>
    <dbReference type="NCBI Taxonomy" id="68888"/>
    <lineage>
        <taxon>Eukaryota</taxon>
        <taxon>Metazoa</taxon>
        <taxon>Ecdysozoa</taxon>
        <taxon>Nematoda</taxon>
        <taxon>Enoplea</taxon>
        <taxon>Dorylaimia</taxon>
        <taxon>Trichinellida</taxon>
        <taxon>Trichuridae</taxon>
        <taxon>Trichuris</taxon>
    </lineage>
</organism>
<proteinExistence type="predicted"/>
<gene>
    <name evidence="1" type="ORF">M514_11759</name>
</gene>
<reference evidence="1" key="1">
    <citation type="journal article" date="2014" name="Nat. Genet.">
        <title>Genome and transcriptome of the porcine whipworm Trichuris suis.</title>
        <authorList>
            <person name="Jex A.R."/>
            <person name="Nejsum P."/>
            <person name="Schwarz E.M."/>
            <person name="Hu L."/>
            <person name="Young N.D."/>
            <person name="Hall R.S."/>
            <person name="Korhonen P.K."/>
            <person name="Liao S."/>
            <person name="Thamsborg S."/>
            <person name="Xia J."/>
            <person name="Xu P."/>
            <person name="Wang S."/>
            <person name="Scheerlinck J.P."/>
            <person name="Hofmann A."/>
            <person name="Sternberg P.W."/>
            <person name="Wang J."/>
            <person name="Gasser R.B."/>
        </authorList>
    </citation>
    <scope>NUCLEOTIDE SEQUENCE [LARGE SCALE GENOMIC DNA]</scope>
    <source>
        <strain evidence="1">DCEP-RM93F</strain>
    </source>
</reference>
<dbReference type="Proteomes" id="UP000030758">
    <property type="component" value="Unassembled WGS sequence"/>
</dbReference>